<dbReference type="PANTHER" id="PTHR43214:SF24">
    <property type="entry name" value="TRANSCRIPTIONAL REGULATORY PROTEIN NARL-RELATED"/>
    <property type="match status" value="1"/>
</dbReference>
<dbReference type="SMART" id="SM00448">
    <property type="entry name" value="REC"/>
    <property type="match status" value="1"/>
</dbReference>
<feature type="domain" description="Response regulatory" evidence="7">
    <location>
        <begin position="3"/>
        <end position="121"/>
    </location>
</feature>
<dbReference type="Pfam" id="PF00072">
    <property type="entry name" value="Response_reg"/>
    <property type="match status" value="1"/>
</dbReference>
<dbReference type="RefSeq" id="WP_189251381.1">
    <property type="nucleotide sequence ID" value="NZ_BMQJ01000047.1"/>
</dbReference>
<comment type="caution">
    <text evidence="8">The sequence shown here is derived from an EMBL/GenBank/DDBJ whole genome shotgun (WGS) entry which is preliminary data.</text>
</comment>
<gene>
    <name evidence="8" type="ORF">GCM10010140_77520</name>
</gene>
<dbReference type="InterPro" id="IPR001789">
    <property type="entry name" value="Sig_transdc_resp-reg_receiver"/>
</dbReference>
<feature type="modified residue" description="4-aspartylphosphate" evidence="5">
    <location>
        <position position="54"/>
    </location>
</feature>
<proteinExistence type="predicted"/>
<keyword evidence="2" id="KW-0805">Transcription regulation</keyword>
<dbReference type="CDD" id="cd17535">
    <property type="entry name" value="REC_NarL-like"/>
    <property type="match status" value="1"/>
</dbReference>
<organism evidence="8 9">
    <name type="scientific">Streptosporangium pseudovulgare</name>
    <dbReference type="NCBI Taxonomy" id="35765"/>
    <lineage>
        <taxon>Bacteria</taxon>
        <taxon>Bacillati</taxon>
        <taxon>Actinomycetota</taxon>
        <taxon>Actinomycetes</taxon>
        <taxon>Streptosporangiales</taxon>
        <taxon>Streptosporangiaceae</taxon>
        <taxon>Streptosporangium</taxon>
    </lineage>
</organism>
<dbReference type="GO" id="GO:0003677">
    <property type="term" value="F:DNA binding"/>
    <property type="evidence" value="ECO:0007669"/>
    <property type="project" value="UniProtKB-KW"/>
</dbReference>
<evidence type="ECO:0000256" key="2">
    <source>
        <dbReference type="ARBA" id="ARBA00023015"/>
    </source>
</evidence>
<evidence type="ECO:0000256" key="3">
    <source>
        <dbReference type="ARBA" id="ARBA00023125"/>
    </source>
</evidence>
<protein>
    <submittedName>
        <fullName evidence="8">DNA-binding response regulator</fullName>
    </submittedName>
</protein>
<keyword evidence="1 5" id="KW-0597">Phosphoprotein</keyword>
<keyword evidence="9" id="KW-1185">Reference proteome</keyword>
<keyword evidence="3 8" id="KW-0238">DNA-binding</keyword>
<feature type="domain" description="HTH luxR-type" evidence="6">
    <location>
        <begin position="151"/>
        <end position="216"/>
    </location>
</feature>
<dbReference type="InterPro" id="IPR058245">
    <property type="entry name" value="NreC/VraR/RcsB-like_REC"/>
</dbReference>
<dbReference type="PROSITE" id="PS50043">
    <property type="entry name" value="HTH_LUXR_2"/>
    <property type="match status" value="1"/>
</dbReference>
<evidence type="ECO:0000313" key="8">
    <source>
        <dbReference type="EMBL" id="GGQ36076.1"/>
    </source>
</evidence>
<dbReference type="InterPro" id="IPR000792">
    <property type="entry name" value="Tscrpt_reg_LuxR_C"/>
</dbReference>
<evidence type="ECO:0000256" key="5">
    <source>
        <dbReference type="PROSITE-ProRule" id="PRU00169"/>
    </source>
</evidence>
<evidence type="ECO:0000313" key="9">
    <source>
        <dbReference type="Proteomes" id="UP000611554"/>
    </source>
</evidence>
<sequence length="236" mass="25157">MTSVLVVDDQILIRAGLAALLRAAPGLEVAGEAADGEEAVRLAADTLPDIVLMDIRMPRLDGIEATRRILARDRQSPPRVVMLTTFDLDEYVFAALSVGASGFLLKNCPPERLLAAIDTVAAGDMLFAPSVTRRLIEAYTQRDGSGRPPSGVPDLDVLTSRELQVLRLVGTGLANADIAARLVLSEATVKTHLNRAMVKLSLTSRAQAVVLAYETGLVTARAARTPAEHAGEWPEA</sequence>
<evidence type="ECO:0000259" key="7">
    <source>
        <dbReference type="PROSITE" id="PS50110"/>
    </source>
</evidence>
<dbReference type="Gene3D" id="3.40.50.2300">
    <property type="match status" value="1"/>
</dbReference>
<dbReference type="PROSITE" id="PS00622">
    <property type="entry name" value="HTH_LUXR_1"/>
    <property type="match status" value="1"/>
</dbReference>
<dbReference type="SUPFAM" id="SSF52172">
    <property type="entry name" value="CheY-like"/>
    <property type="match status" value="1"/>
</dbReference>
<keyword evidence="4" id="KW-0804">Transcription</keyword>
<dbReference type="PROSITE" id="PS50110">
    <property type="entry name" value="RESPONSE_REGULATORY"/>
    <property type="match status" value="1"/>
</dbReference>
<dbReference type="SMART" id="SM00421">
    <property type="entry name" value="HTH_LUXR"/>
    <property type="match status" value="1"/>
</dbReference>
<dbReference type="CDD" id="cd06170">
    <property type="entry name" value="LuxR_C_like"/>
    <property type="match status" value="1"/>
</dbReference>
<dbReference type="PRINTS" id="PR00038">
    <property type="entry name" value="HTHLUXR"/>
</dbReference>
<evidence type="ECO:0000256" key="4">
    <source>
        <dbReference type="ARBA" id="ARBA00023163"/>
    </source>
</evidence>
<dbReference type="InterPro" id="IPR039420">
    <property type="entry name" value="WalR-like"/>
</dbReference>
<dbReference type="EMBL" id="BMQJ01000047">
    <property type="protein sequence ID" value="GGQ36076.1"/>
    <property type="molecule type" value="Genomic_DNA"/>
</dbReference>
<reference evidence="9" key="1">
    <citation type="journal article" date="2019" name="Int. J. Syst. Evol. Microbiol.">
        <title>The Global Catalogue of Microorganisms (GCM) 10K type strain sequencing project: providing services to taxonomists for standard genome sequencing and annotation.</title>
        <authorList>
            <consortium name="The Broad Institute Genomics Platform"/>
            <consortium name="The Broad Institute Genome Sequencing Center for Infectious Disease"/>
            <person name="Wu L."/>
            <person name="Ma J."/>
        </authorList>
    </citation>
    <scope>NUCLEOTIDE SEQUENCE [LARGE SCALE GENOMIC DNA]</scope>
    <source>
        <strain evidence="9">JCM 3115</strain>
    </source>
</reference>
<dbReference type="PANTHER" id="PTHR43214">
    <property type="entry name" value="TWO-COMPONENT RESPONSE REGULATOR"/>
    <property type="match status" value="1"/>
</dbReference>
<evidence type="ECO:0000256" key="1">
    <source>
        <dbReference type="ARBA" id="ARBA00022553"/>
    </source>
</evidence>
<accession>A0ABQ2RPG3</accession>
<name>A0ABQ2RPG3_9ACTN</name>
<dbReference type="InterPro" id="IPR011006">
    <property type="entry name" value="CheY-like_superfamily"/>
</dbReference>
<dbReference type="Proteomes" id="UP000611554">
    <property type="component" value="Unassembled WGS sequence"/>
</dbReference>
<evidence type="ECO:0000259" key="6">
    <source>
        <dbReference type="PROSITE" id="PS50043"/>
    </source>
</evidence>
<dbReference type="Pfam" id="PF00196">
    <property type="entry name" value="GerE"/>
    <property type="match status" value="1"/>
</dbReference>